<sequence length="127" mass="14531">PLQPLQAKLVVKSSGASQRRPREAGIVSSWVKKVFSHYAKMPVTREAFRIVEKCSKRYFKQLSNDLEAYANHAGRRTVEMADLEVLMRRQGLVTDRVPMQVLIEHHLPLEYRKLLIPVAVNGNKVIP</sequence>
<dbReference type="Proteomes" id="UP000053875">
    <property type="component" value="Unassembled WGS sequence"/>
</dbReference>
<evidence type="ECO:0000313" key="8">
    <source>
        <dbReference type="Proteomes" id="UP000053875"/>
    </source>
</evidence>
<organism evidence="7 8">
    <name type="scientific">Dryobates pubescens</name>
    <name type="common">Downy woodpecker</name>
    <name type="synonym">Picoides pubescens</name>
    <dbReference type="NCBI Taxonomy" id="118200"/>
    <lineage>
        <taxon>Eukaryota</taxon>
        <taxon>Metazoa</taxon>
        <taxon>Chordata</taxon>
        <taxon>Craniata</taxon>
        <taxon>Vertebrata</taxon>
        <taxon>Euteleostomi</taxon>
        <taxon>Archelosauria</taxon>
        <taxon>Archosauria</taxon>
        <taxon>Dinosauria</taxon>
        <taxon>Saurischia</taxon>
        <taxon>Theropoda</taxon>
        <taxon>Coelurosauria</taxon>
        <taxon>Aves</taxon>
        <taxon>Neognathae</taxon>
        <taxon>Neoaves</taxon>
        <taxon>Telluraves</taxon>
        <taxon>Coraciimorphae</taxon>
        <taxon>Piciformes</taxon>
        <taxon>Picidae</taxon>
        <taxon>Dryobates</taxon>
    </lineage>
</organism>
<dbReference type="PANTHER" id="PTHR46904">
    <property type="entry name" value="CENTROMERE PROTEIN T"/>
    <property type="match status" value="1"/>
</dbReference>
<dbReference type="AlphaFoldDB" id="A0A093GXR4"/>
<feature type="domain" description="CENP-T/Histone H4 histone fold" evidence="6">
    <location>
        <begin position="27"/>
        <end position="118"/>
    </location>
</feature>
<feature type="non-terminal residue" evidence="7">
    <location>
        <position position="127"/>
    </location>
</feature>
<keyword evidence="8" id="KW-1185">Reference proteome</keyword>
<comment type="similarity">
    <text evidence="3">Belongs to the CENP-T/CNN1 family.</text>
</comment>
<evidence type="ECO:0000256" key="5">
    <source>
        <dbReference type="ARBA" id="ARBA00023242"/>
    </source>
</evidence>
<dbReference type="SUPFAM" id="SSF47113">
    <property type="entry name" value="Histone-fold"/>
    <property type="match status" value="1"/>
</dbReference>
<dbReference type="GO" id="GO:0051382">
    <property type="term" value="P:kinetochore assembly"/>
    <property type="evidence" value="ECO:0007669"/>
    <property type="project" value="InterPro"/>
</dbReference>
<dbReference type="GO" id="GO:0000278">
    <property type="term" value="P:mitotic cell cycle"/>
    <property type="evidence" value="ECO:0007669"/>
    <property type="project" value="TreeGrafter"/>
</dbReference>
<keyword evidence="5" id="KW-0539">Nucleus</keyword>
<evidence type="ECO:0000256" key="2">
    <source>
        <dbReference type="ARBA" id="ARBA00004286"/>
    </source>
</evidence>
<protein>
    <submittedName>
        <fullName evidence="7">Centromere protein T</fullName>
    </submittedName>
</protein>
<dbReference type="Gene3D" id="1.10.20.10">
    <property type="entry name" value="Histone, subunit A"/>
    <property type="match status" value="1"/>
</dbReference>
<dbReference type="InterPro" id="IPR028255">
    <property type="entry name" value="CENP-T"/>
</dbReference>
<keyword evidence="4" id="KW-0158">Chromosome</keyword>
<dbReference type="GO" id="GO:0003677">
    <property type="term" value="F:DNA binding"/>
    <property type="evidence" value="ECO:0007669"/>
    <property type="project" value="InterPro"/>
</dbReference>
<name>A0A093GXR4_DRYPU</name>
<feature type="non-terminal residue" evidence="7">
    <location>
        <position position="1"/>
    </location>
</feature>
<dbReference type="GO" id="GO:0005634">
    <property type="term" value="C:nucleus"/>
    <property type="evidence" value="ECO:0007669"/>
    <property type="project" value="UniProtKB-SubCell"/>
</dbReference>
<dbReference type="GO" id="GO:0007059">
    <property type="term" value="P:chromosome segregation"/>
    <property type="evidence" value="ECO:0007669"/>
    <property type="project" value="TreeGrafter"/>
</dbReference>
<evidence type="ECO:0000256" key="4">
    <source>
        <dbReference type="ARBA" id="ARBA00022454"/>
    </source>
</evidence>
<dbReference type="GO" id="GO:0046982">
    <property type="term" value="F:protein heterodimerization activity"/>
    <property type="evidence" value="ECO:0007669"/>
    <property type="project" value="InterPro"/>
</dbReference>
<dbReference type="Pfam" id="PF15511">
    <property type="entry name" value="CENP-T_C"/>
    <property type="match status" value="1"/>
</dbReference>
<accession>A0A093GXR4</accession>
<comment type="subcellular location">
    <subcellularLocation>
        <location evidence="2">Chromosome</location>
    </subcellularLocation>
    <subcellularLocation>
        <location evidence="1">Nucleus</location>
    </subcellularLocation>
</comment>
<evidence type="ECO:0000256" key="3">
    <source>
        <dbReference type="ARBA" id="ARBA00010137"/>
    </source>
</evidence>
<dbReference type="InterPro" id="IPR035425">
    <property type="entry name" value="CENP-T/H4_C"/>
</dbReference>
<evidence type="ECO:0000256" key="1">
    <source>
        <dbReference type="ARBA" id="ARBA00004123"/>
    </source>
</evidence>
<dbReference type="CDD" id="cd22920">
    <property type="entry name" value="HFD_CENP-T"/>
    <property type="match status" value="1"/>
</dbReference>
<reference evidence="7 8" key="1">
    <citation type="submission" date="2014-04" db="EMBL/GenBank/DDBJ databases">
        <title>Genome evolution of avian class.</title>
        <authorList>
            <person name="Zhang G."/>
            <person name="Li C."/>
        </authorList>
    </citation>
    <scope>NUCLEOTIDE SEQUENCE [LARGE SCALE GENOMIC DNA]</scope>
    <source>
        <strain evidence="7">BGI_N307</strain>
    </source>
</reference>
<proteinExistence type="inferred from homology"/>
<dbReference type="PANTHER" id="PTHR46904:SF1">
    <property type="entry name" value="CENTROMERE PROTEIN T"/>
    <property type="match status" value="1"/>
</dbReference>
<dbReference type="GO" id="GO:0000776">
    <property type="term" value="C:kinetochore"/>
    <property type="evidence" value="ECO:0007669"/>
    <property type="project" value="InterPro"/>
</dbReference>
<dbReference type="InterPro" id="IPR009072">
    <property type="entry name" value="Histone-fold"/>
</dbReference>
<gene>
    <name evidence="7" type="ORF">N307_14956</name>
</gene>
<evidence type="ECO:0000259" key="6">
    <source>
        <dbReference type="Pfam" id="PF15511"/>
    </source>
</evidence>
<dbReference type="STRING" id="118200.A0A093GXR4"/>
<dbReference type="EMBL" id="KL216895">
    <property type="protein sequence ID" value="KFV71870.1"/>
    <property type="molecule type" value="Genomic_DNA"/>
</dbReference>
<evidence type="ECO:0000313" key="7">
    <source>
        <dbReference type="EMBL" id="KFV71870.1"/>
    </source>
</evidence>